<feature type="domain" description="LysM" evidence="1">
    <location>
        <begin position="231"/>
        <end position="275"/>
    </location>
</feature>
<dbReference type="CDD" id="cd00118">
    <property type="entry name" value="LysM"/>
    <property type="match status" value="5"/>
</dbReference>
<dbReference type="InterPro" id="IPR018392">
    <property type="entry name" value="LysM"/>
</dbReference>
<feature type="domain" description="LysM" evidence="1">
    <location>
        <begin position="407"/>
        <end position="451"/>
    </location>
</feature>
<feature type="domain" description="LysM" evidence="1">
    <location>
        <begin position="173"/>
        <end position="217"/>
    </location>
</feature>
<dbReference type="Pfam" id="PF18013">
    <property type="entry name" value="Phage_lysozyme2"/>
    <property type="match status" value="1"/>
</dbReference>
<dbReference type="Proteomes" id="UP000747013">
    <property type="component" value="Unassembled WGS sequence"/>
</dbReference>
<proteinExistence type="predicted"/>
<organism evidence="2 3">
    <name type="scientific">Companilactobacillus farciminis</name>
    <dbReference type="NCBI Taxonomy" id="1612"/>
    <lineage>
        <taxon>Bacteria</taxon>
        <taxon>Bacillati</taxon>
        <taxon>Bacillota</taxon>
        <taxon>Bacilli</taxon>
        <taxon>Lactobacillales</taxon>
        <taxon>Lactobacillaceae</taxon>
        <taxon>Companilactobacillus</taxon>
    </lineage>
</organism>
<sequence length="451" mass="48409">MYTNSEIQVAEQVKEYFINQGWTLQAICGLIGNMYGESALDPSAWEVPGNSSYGIGLVQWTPGTELLNWSSQNGKNPYAVDTQCDLIESQLVNGGQYYSTYAYPLSATEFMHSTASPSYLADAWVHNYERPANYSSAPKREAAAEYFYGYFNGNPSNVSPAPSNGNGGSSNPKTYTVQSGDTLSGIAARFGVTVQDLCNWNNISDPNKIYVGEVLNLTGPSSDQSSNSTPQTYTVQSGDTLSGIAARFGVTVQELCDWNNISNPNYIYVGEVLKLSGGSTSSNSSSSNPTTYTVQSGDTLSGIAQKFGVTVQELCDWNNISNPNYIYVGEVLRVSGNTGSTSSTSTSSSVQTYTVQSGDTLSGIAAKFGVTVQDLCNWNNISDPNKIYVGEVLRVSGNTSSSTTNRQTYTVQSGDTLSGIAAEYGVTVQDLCNWNNISDPNKIYVGEVLQV</sequence>
<feature type="domain" description="LysM" evidence="1">
    <location>
        <begin position="290"/>
        <end position="334"/>
    </location>
</feature>
<evidence type="ECO:0000259" key="1">
    <source>
        <dbReference type="PROSITE" id="PS51782"/>
    </source>
</evidence>
<dbReference type="InterPro" id="IPR041219">
    <property type="entry name" value="Phage_lysozyme2"/>
</dbReference>
<dbReference type="PROSITE" id="PS51782">
    <property type="entry name" value="LYSM"/>
    <property type="match status" value="5"/>
</dbReference>
<dbReference type="Gene3D" id="1.10.530.10">
    <property type="match status" value="1"/>
</dbReference>
<dbReference type="InterPro" id="IPR036779">
    <property type="entry name" value="LysM_dom_sf"/>
</dbReference>
<dbReference type="SUPFAM" id="SSF54106">
    <property type="entry name" value="LysM domain"/>
    <property type="match status" value="5"/>
</dbReference>
<comment type="caution">
    <text evidence="2">The sequence shown here is derived from an EMBL/GenBank/DDBJ whole genome shotgun (WGS) entry which is preliminary data.</text>
</comment>
<dbReference type="PANTHER" id="PTHR33734:SF22">
    <property type="entry name" value="MEMBRANE-BOUND LYTIC MUREIN TRANSGLYCOSYLASE D"/>
    <property type="match status" value="1"/>
</dbReference>
<evidence type="ECO:0000313" key="3">
    <source>
        <dbReference type="Proteomes" id="UP000747013"/>
    </source>
</evidence>
<accession>A0A921L9U5</accession>
<gene>
    <name evidence="2" type="ORF">K8V88_08500</name>
</gene>
<reference evidence="2" key="1">
    <citation type="journal article" date="2021" name="PeerJ">
        <title>Extensive microbial diversity within the chicken gut microbiome revealed by metagenomics and culture.</title>
        <authorList>
            <person name="Gilroy R."/>
            <person name="Ravi A."/>
            <person name="Getino M."/>
            <person name="Pursley I."/>
            <person name="Horton D.L."/>
            <person name="Alikhan N.F."/>
            <person name="Baker D."/>
            <person name="Gharbi K."/>
            <person name="Hall N."/>
            <person name="Watson M."/>
            <person name="Adriaenssens E.M."/>
            <person name="Foster-Nyarko E."/>
            <person name="Jarju S."/>
            <person name="Secka A."/>
            <person name="Antonio M."/>
            <person name="Oren A."/>
            <person name="Chaudhuri R.R."/>
            <person name="La Ragione R."/>
            <person name="Hildebrand F."/>
            <person name="Pallen M.J."/>
        </authorList>
    </citation>
    <scope>NUCLEOTIDE SEQUENCE</scope>
    <source>
        <strain evidence="2">7886</strain>
    </source>
</reference>
<dbReference type="EMBL" id="DYWC01000196">
    <property type="protein sequence ID" value="HJF87464.1"/>
    <property type="molecule type" value="Genomic_DNA"/>
</dbReference>
<dbReference type="Gene3D" id="3.10.350.10">
    <property type="entry name" value="LysM domain"/>
    <property type="match status" value="5"/>
</dbReference>
<dbReference type="SMART" id="SM00257">
    <property type="entry name" value="LysM"/>
    <property type="match status" value="5"/>
</dbReference>
<protein>
    <submittedName>
        <fullName evidence="2">LysM peptidoglycan-binding domain-containing protein</fullName>
    </submittedName>
</protein>
<dbReference type="AlphaFoldDB" id="A0A921L9U5"/>
<feature type="domain" description="LysM" evidence="1">
    <location>
        <begin position="351"/>
        <end position="395"/>
    </location>
</feature>
<dbReference type="PANTHER" id="PTHR33734">
    <property type="entry name" value="LYSM DOMAIN-CONTAINING GPI-ANCHORED PROTEIN 2"/>
    <property type="match status" value="1"/>
</dbReference>
<dbReference type="Pfam" id="PF01476">
    <property type="entry name" value="LysM"/>
    <property type="match status" value="5"/>
</dbReference>
<reference evidence="2" key="2">
    <citation type="submission" date="2021-09" db="EMBL/GenBank/DDBJ databases">
        <authorList>
            <person name="Gilroy R."/>
        </authorList>
    </citation>
    <scope>NUCLEOTIDE SEQUENCE</scope>
    <source>
        <strain evidence="2">7886</strain>
    </source>
</reference>
<name>A0A921L9U5_9LACO</name>
<evidence type="ECO:0000313" key="2">
    <source>
        <dbReference type="EMBL" id="HJF87464.1"/>
    </source>
</evidence>
<dbReference type="GO" id="GO:0008932">
    <property type="term" value="F:lytic endotransglycosylase activity"/>
    <property type="evidence" value="ECO:0007669"/>
    <property type="project" value="TreeGrafter"/>
</dbReference>